<keyword evidence="7" id="KW-0472">Membrane</keyword>
<dbReference type="GO" id="GO:0006508">
    <property type="term" value="P:proteolysis"/>
    <property type="evidence" value="ECO:0007669"/>
    <property type="project" value="UniProtKB-KW"/>
</dbReference>
<feature type="transmembrane region" description="Helical" evidence="7">
    <location>
        <begin position="12"/>
        <end position="33"/>
    </location>
</feature>
<accession>A0A1F5FPS0</accession>
<name>A0A1F5FPS0_9BACT</name>
<comment type="similarity">
    <text evidence="6">Belongs to the peptidase M48 family.</text>
</comment>
<dbReference type="InterPro" id="IPR001915">
    <property type="entry name" value="Peptidase_M48"/>
</dbReference>
<dbReference type="AlphaFoldDB" id="A0A1F5FPS0"/>
<evidence type="ECO:0000313" key="9">
    <source>
        <dbReference type="EMBL" id="OGD81610.1"/>
    </source>
</evidence>
<dbReference type="GO" id="GO:0046872">
    <property type="term" value="F:metal ion binding"/>
    <property type="evidence" value="ECO:0007669"/>
    <property type="project" value="UniProtKB-KW"/>
</dbReference>
<dbReference type="GO" id="GO:0004222">
    <property type="term" value="F:metalloendopeptidase activity"/>
    <property type="evidence" value="ECO:0007669"/>
    <property type="project" value="InterPro"/>
</dbReference>
<keyword evidence="3 6" id="KW-0378">Hydrolase</keyword>
<keyword evidence="2" id="KW-0479">Metal-binding</keyword>
<dbReference type="Pfam" id="PF01435">
    <property type="entry name" value="Peptidase_M48"/>
    <property type="match status" value="1"/>
</dbReference>
<reference evidence="9 10" key="1">
    <citation type="journal article" date="2016" name="Nat. Commun.">
        <title>Thousands of microbial genomes shed light on interconnected biogeochemical processes in an aquifer system.</title>
        <authorList>
            <person name="Anantharaman K."/>
            <person name="Brown C.T."/>
            <person name="Hug L.A."/>
            <person name="Sharon I."/>
            <person name="Castelle C.J."/>
            <person name="Probst A.J."/>
            <person name="Thomas B.C."/>
            <person name="Singh A."/>
            <person name="Wilkins M.J."/>
            <person name="Karaoz U."/>
            <person name="Brodie E.L."/>
            <person name="Williams K.H."/>
            <person name="Hubbard S.S."/>
            <person name="Banfield J.F."/>
        </authorList>
    </citation>
    <scope>NUCLEOTIDE SEQUENCE [LARGE SCALE GENOMIC DNA]</scope>
</reference>
<evidence type="ECO:0000313" key="10">
    <source>
        <dbReference type="Proteomes" id="UP000179237"/>
    </source>
</evidence>
<proteinExistence type="inferred from homology"/>
<keyword evidence="7" id="KW-0812">Transmembrane</keyword>
<evidence type="ECO:0000256" key="6">
    <source>
        <dbReference type="RuleBase" id="RU003983"/>
    </source>
</evidence>
<evidence type="ECO:0000256" key="1">
    <source>
        <dbReference type="ARBA" id="ARBA00022670"/>
    </source>
</evidence>
<feature type="transmembrane region" description="Helical" evidence="7">
    <location>
        <begin position="253"/>
        <end position="272"/>
    </location>
</feature>
<organism evidence="9 10">
    <name type="scientific">Candidatus Collierbacteria bacterium RIFOXYD1_FULL_40_9</name>
    <dbReference type="NCBI Taxonomy" id="1817731"/>
    <lineage>
        <taxon>Bacteria</taxon>
        <taxon>Candidatus Collieribacteriota</taxon>
    </lineage>
</organism>
<comment type="caution">
    <text evidence="9">The sequence shown here is derived from an EMBL/GenBank/DDBJ whole genome shotgun (WGS) entry which is preliminary data.</text>
</comment>
<keyword evidence="7" id="KW-1133">Transmembrane helix</keyword>
<protein>
    <recommendedName>
        <fullName evidence="8">Peptidase M48 domain-containing protein</fullName>
    </recommendedName>
</protein>
<gene>
    <name evidence="9" type="ORF">A2572_04500</name>
</gene>
<evidence type="ECO:0000259" key="8">
    <source>
        <dbReference type="Pfam" id="PF01435"/>
    </source>
</evidence>
<evidence type="ECO:0000256" key="5">
    <source>
        <dbReference type="ARBA" id="ARBA00023049"/>
    </source>
</evidence>
<comment type="cofactor">
    <cofactor evidence="6">
        <name>Zn(2+)</name>
        <dbReference type="ChEBI" id="CHEBI:29105"/>
    </cofactor>
    <text evidence="6">Binds 1 zinc ion per subunit.</text>
</comment>
<dbReference type="EMBL" id="MFAQ01000041">
    <property type="protein sequence ID" value="OGD81610.1"/>
    <property type="molecule type" value="Genomic_DNA"/>
</dbReference>
<evidence type="ECO:0000256" key="4">
    <source>
        <dbReference type="ARBA" id="ARBA00022833"/>
    </source>
</evidence>
<keyword evidence="1 6" id="KW-0645">Protease</keyword>
<dbReference type="Proteomes" id="UP000179237">
    <property type="component" value="Unassembled WGS sequence"/>
</dbReference>
<feature type="domain" description="Peptidase M48" evidence="8">
    <location>
        <begin position="123"/>
        <end position="176"/>
    </location>
</feature>
<sequence>MDYRKLHKLSSIFFGIIVAVGGLYGFLVSWLFMSTTPGMVMYLVYLLDSIKSGYSLGSVGDLHQVMISSVLWVLSIILIWRFVAAIASTFNLVVRTRQFIGSLKIVRIEPNKIIFNSVLGEIFTAGLLKPKIFVASGLSKLHTSREIEAMISHEERHVRSRDPLRTTVVSLLGKATPYFPLKEKIIRDFYILVEICADKSAEEKIEDKLPVITALYKRMGMEKGFISMGINYFNSQSERIAVLVGKKILSNKLTLGVLGVVAASLVFFVLAASRTELYTCPHLAECIANLGRIKVLH</sequence>
<keyword evidence="4 6" id="KW-0862">Zinc</keyword>
<evidence type="ECO:0000256" key="3">
    <source>
        <dbReference type="ARBA" id="ARBA00022801"/>
    </source>
</evidence>
<feature type="transmembrane region" description="Helical" evidence="7">
    <location>
        <begin position="70"/>
        <end position="94"/>
    </location>
</feature>
<keyword evidence="5 6" id="KW-0482">Metalloprotease</keyword>
<dbReference type="CDD" id="cd07326">
    <property type="entry name" value="M56_BlaR1_MecR1_like"/>
    <property type="match status" value="1"/>
</dbReference>
<evidence type="ECO:0000256" key="2">
    <source>
        <dbReference type="ARBA" id="ARBA00022723"/>
    </source>
</evidence>
<evidence type="ECO:0000256" key="7">
    <source>
        <dbReference type="SAM" id="Phobius"/>
    </source>
</evidence>